<accession>L1JEG5</accession>
<dbReference type="Proteomes" id="UP000011087">
    <property type="component" value="Unassembled WGS sequence"/>
</dbReference>
<protein>
    <submittedName>
        <fullName evidence="1 2">Uncharacterized protein</fullName>
    </submittedName>
</protein>
<gene>
    <name evidence="1" type="ORF">GUITHDRAFT_162976</name>
</gene>
<dbReference type="EnsemblProtists" id="EKX46529">
    <property type="protein sequence ID" value="EKX46529"/>
    <property type="gene ID" value="GUITHDRAFT_162976"/>
</dbReference>
<dbReference type="PaxDb" id="55529-EKX46529"/>
<evidence type="ECO:0000313" key="3">
    <source>
        <dbReference type="Proteomes" id="UP000011087"/>
    </source>
</evidence>
<dbReference type="KEGG" id="gtt:GUITHDRAFT_162976"/>
<dbReference type="AlphaFoldDB" id="L1JEG5"/>
<dbReference type="HOGENOM" id="CLU_656317_0_0_1"/>
<dbReference type="RefSeq" id="XP_005833509.1">
    <property type="nucleotide sequence ID" value="XM_005833452.1"/>
</dbReference>
<dbReference type="EMBL" id="JH992994">
    <property type="protein sequence ID" value="EKX46529.1"/>
    <property type="molecule type" value="Genomic_DNA"/>
</dbReference>
<keyword evidence="3" id="KW-1185">Reference proteome</keyword>
<dbReference type="GeneID" id="17303065"/>
<sequence>MMGRERLGMMRRLVGCSAALMAVLLVSFLWREKPHAPRVALEDNLASFLQQMEGETFESPDQTYRQSLKGFRSEEKDPHLGMAWANPSWKGLKSTQKSQASEHSSLNQLEDKIVNDVVRKLGKSLEAKIGGKQLLSPAHKAATNQNSLSRTLRSRIQHDKASLAKYIQAGEEREQRLKNDEQLLKWVHAHKGSKLSMNSNGLVYAHPSDVIPSQPASGPSSVDNYMRGARHLSEKGPAGVKIETQNPEPESYIADNVEKLESLGVNVRNRLFPNWSVDVPGSALLPDRRTIKYDNGEQALEKSGIVTDSVAGMGKHYRRAIPLPAYEKDPNPERASMDLEQGHRYVNKHGERLQEVFGVPLASPNAFLYTSQSLKGPHMDSKQLRKGSSKLEGHGVNVWGAQPSFAGTTQELWMSPETQ</sequence>
<reference evidence="3" key="2">
    <citation type="submission" date="2012-11" db="EMBL/GenBank/DDBJ databases">
        <authorList>
            <person name="Kuo A."/>
            <person name="Curtis B.A."/>
            <person name="Tanifuji G."/>
            <person name="Burki F."/>
            <person name="Gruber A."/>
            <person name="Irimia M."/>
            <person name="Maruyama S."/>
            <person name="Arias M.C."/>
            <person name="Ball S.G."/>
            <person name="Gile G.H."/>
            <person name="Hirakawa Y."/>
            <person name="Hopkins J.F."/>
            <person name="Rensing S.A."/>
            <person name="Schmutz J."/>
            <person name="Symeonidi A."/>
            <person name="Elias M."/>
            <person name="Eveleigh R.J."/>
            <person name="Herman E.K."/>
            <person name="Klute M.J."/>
            <person name="Nakayama T."/>
            <person name="Obornik M."/>
            <person name="Reyes-Prieto A."/>
            <person name="Armbrust E.V."/>
            <person name="Aves S.J."/>
            <person name="Beiko R.G."/>
            <person name="Coutinho P."/>
            <person name="Dacks J.B."/>
            <person name="Durnford D.G."/>
            <person name="Fast N.M."/>
            <person name="Green B.R."/>
            <person name="Grisdale C."/>
            <person name="Hempe F."/>
            <person name="Henrissat B."/>
            <person name="Hoppner M.P."/>
            <person name="Ishida K.-I."/>
            <person name="Kim E."/>
            <person name="Koreny L."/>
            <person name="Kroth P.G."/>
            <person name="Liu Y."/>
            <person name="Malik S.-B."/>
            <person name="Maier U.G."/>
            <person name="McRose D."/>
            <person name="Mock T."/>
            <person name="Neilson J.A."/>
            <person name="Onodera N.T."/>
            <person name="Poole A.M."/>
            <person name="Pritham E.J."/>
            <person name="Richards T.A."/>
            <person name="Rocap G."/>
            <person name="Roy S.W."/>
            <person name="Sarai C."/>
            <person name="Schaack S."/>
            <person name="Shirato S."/>
            <person name="Slamovits C.H."/>
            <person name="Spencer D.F."/>
            <person name="Suzuki S."/>
            <person name="Worden A.Z."/>
            <person name="Zauner S."/>
            <person name="Barry K."/>
            <person name="Bell C."/>
            <person name="Bharti A.K."/>
            <person name="Crow J.A."/>
            <person name="Grimwood J."/>
            <person name="Kramer R."/>
            <person name="Lindquist E."/>
            <person name="Lucas S."/>
            <person name="Salamov A."/>
            <person name="McFadden G.I."/>
            <person name="Lane C.E."/>
            <person name="Keeling P.J."/>
            <person name="Gray M.W."/>
            <person name="Grigoriev I.V."/>
            <person name="Archibald J.M."/>
        </authorList>
    </citation>
    <scope>NUCLEOTIDE SEQUENCE</scope>
    <source>
        <strain evidence="3">CCMP2712</strain>
    </source>
</reference>
<evidence type="ECO:0000313" key="2">
    <source>
        <dbReference type="EnsemblProtists" id="EKX46529"/>
    </source>
</evidence>
<organism evidence="1">
    <name type="scientific">Guillardia theta (strain CCMP2712)</name>
    <name type="common">Cryptophyte</name>
    <dbReference type="NCBI Taxonomy" id="905079"/>
    <lineage>
        <taxon>Eukaryota</taxon>
        <taxon>Cryptophyceae</taxon>
        <taxon>Pyrenomonadales</taxon>
        <taxon>Geminigeraceae</taxon>
        <taxon>Guillardia</taxon>
    </lineage>
</organism>
<reference evidence="2" key="3">
    <citation type="submission" date="2015-06" db="UniProtKB">
        <authorList>
            <consortium name="EnsemblProtists"/>
        </authorList>
    </citation>
    <scope>IDENTIFICATION</scope>
</reference>
<reference evidence="1 3" key="1">
    <citation type="journal article" date="2012" name="Nature">
        <title>Algal genomes reveal evolutionary mosaicism and the fate of nucleomorphs.</title>
        <authorList>
            <consortium name="DOE Joint Genome Institute"/>
            <person name="Curtis B.A."/>
            <person name="Tanifuji G."/>
            <person name="Burki F."/>
            <person name="Gruber A."/>
            <person name="Irimia M."/>
            <person name="Maruyama S."/>
            <person name="Arias M.C."/>
            <person name="Ball S.G."/>
            <person name="Gile G.H."/>
            <person name="Hirakawa Y."/>
            <person name="Hopkins J.F."/>
            <person name="Kuo A."/>
            <person name="Rensing S.A."/>
            <person name="Schmutz J."/>
            <person name="Symeonidi A."/>
            <person name="Elias M."/>
            <person name="Eveleigh R.J."/>
            <person name="Herman E.K."/>
            <person name="Klute M.J."/>
            <person name="Nakayama T."/>
            <person name="Obornik M."/>
            <person name="Reyes-Prieto A."/>
            <person name="Armbrust E.V."/>
            <person name="Aves S.J."/>
            <person name="Beiko R.G."/>
            <person name="Coutinho P."/>
            <person name="Dacks J.B."/>
            <person name="Durnford D.G."/>
            <person name="Fast N.M."/>
            <person name="Green B.R."/>
            <person name="Grisdale C.J."/>
            <person name="Hempel F."/>
            <person name="Henrissat B."/>
            <person name="Hoppner M.P."/>
            <person name="Ishida K."/>
            <person name="Kim E."/>
            <person name="Koreny L."/>
            <person name="Kroth P.G."/>
            <person name="Liu Y."/>
            <person name="Malik S.B."/>
            <person name="Maier U.G."/>
            <person name="McRose D."/>
            <person name="Mock T."/>
            <person name="Neilson J.A."/>
            <person name="Onodera N.T."/>
            <person name="Poole A.M."/>
            <person name="Pritham E.J."/>
            <person name="Richards T.A."/>
            <person name="Rocap G."/>
            <person name="Roy S.W."/>
            <person name="Sarai C."/>
            <person name="Schaack S."/>
            <person name="Shirato S."/>
            <person name="Slamovits C.H."/>
            <person name="Spencer D.F."/>
            <person name="Suzuki S."/>
            <person name="Worden A.Z."/>
            <person name="Zauner S."/>
            <person name="Barry K."/>
            <person name="Bell C."/>
            <person name="Bharti A.K."/>
            <person name="Crow J.A."/>
            <person name="Grimwood J."/>
            <person name="Kramer R."/>
            <person name="Lindquist E."/>
            <person name="Lucas S."/>
            <person name="Salamov A."/>
            <person name="McFadden G.I."/>
            <person name="Lane C.E."/>
            <person name="Keeling P.J."/>
            <person name="Gray M.W."/>
            <person name="Grigoriev I.V."/>
            <person name="Archibald J.M."/>
        </authorList>
    </citation>
    <scope>NUCLEOTIDE SEQUENCE</scope>
    <source>
        <strain evidence="1 3">CCMP2712</strain>
    </source>
</reference>
<evidence type="ECO:0000313" key="1">
    <source>
        <dbReference type="EMBL" id="EKX46529.1"/>
    </source>
</evidence>
<name>L1JEG5_GUITC</name>
<proteinExistence type="predicted"/>